<dbReference type="Proteomes" id="UP001221898">
    <property type="component" value="Unassembled WGS sequence"/>
</dbReference>
<name>A0AAD7RUC7_9TELE</name>
<organism evidence="1 2">
    <name type="scientific">Aldrovandia affinis</name>
    <dbReference type="NCBI Taxonomy" id="143900"/>
    <lineage>
        <taxon>Eukaryota</taxon>
        <taxon>Metazoa</taxon>
        <taxon>Chordata</taxon>
        <taxon>Craniata</taxon>
        <taxon>Vertebrata</taxon>
        <taxon>Euteleostomi</taxon>
        <taxon>Actinopterygii</taxon>
        <taxon>Neopterygii</taxon>
        <taxon>Teleostei</taxon>
        <taxon>Notacanthiformes</taxon>
        <taxon>Halosauridae</taxon>
        <taxon>Aldrovandia</taxon>
    </lineage>
</organism>
<gene>
    <name evidence="1" type="ORF">AAFF_G00108870</name>
</gene>
<evidence type="ECO:0000313" key="2">
    <source>
        <dbReference type="Proteomes" id="UP001221898"/>
    </source>
</evidence>
<protein>
    <submittedName>
        <fullName evidence="1">Uncharacterized protein</fullName>
    </submittedName>
</protein>
<keyword evidence="2" id="KW-1185">Reference proteome</keyword>
<accession>A0AAD7RUC7</accession>
<dbReference type="EMBL" id="JAINUG010000171">
    <property type="protein sequence ID" value="KAJ8390318.1"/>
    <property type="molecule type" value="Genomic_DNA"/>
</dbReference>
<evidence type="ECO:0000313" key="1">
    <source>
        <dbReference type="EMBL" id="KAJ8390318.1"/>
    </source>
</evidence>
<reference evidence="1" key="1">
    <citation type="journal article" date="2023" name="Science">
        <title>Genome structures resolve the early diversification of teleost fishes.</title>
        <authorList>
            <person name="Parey E."/>
            <person name="Louis A."/>
            <person name="Montfort J."/>
            <person name="Bouchez O."/>
            <person name="Roques C."/>
            <person name="Iampietro C."/>
            <person name="Lluch J."/>
            <person name="Castinel A."/>
            <person name="Donnadieu C."/>
            <person name="Desvignes T."/>
            <person name="Floi Bucao C."/>
            <person name="Jouanno E."/>
            <person name="Wen M."/>
            <person name="Mejri S."/>
            <person name="Dirks R."/>
            <person name="Jansen H."/>
            <person name="Henkel C."/>
            <person name="Chen W.J."/>
            <person name="Zahm M."/>
            <person name="Cabau C."/>
            <person name="Klopp C."/>
            <person name="Thompson A.W."/>
            <person name="Robinson-Rechavi M."/>
            <person name="Braasch I."/>
            <person name="Lecointre G."/>
            <person name="Bobe J."/>
            <person name="Postlethwait J.H."/>
            <person name="Berthelot C."/>
            <person name="Roest Crollius H."/>
            <person name="Guiguen Y."/>
        </authorList>
    </citation>
    <scope>NUCLEOTIDE SEQUENCE</scope>
    <source>
        <strain evidence="1">NC1722</strain>
    </source>
</reference>
<sequence>MSRERALSHGALAGRYPVCVVTLSRGSGAALQLGCTLGGEALVNAEVECGLTVGWATPCGVHSPKDSPSLSVRNSPIGIHFNCGLQSDQDC</sequence>
<proteinExistence type="predicted"/>
<dbReference type="AlphaFoldDB" id="A0AAD7RUC7"/>
<comment type="caution">
    <text evidence="1">The sequence shown here is derived from an EMBL/GenBank/DDBJ whole genome shotgun (WGS) entry which is preliminary data.</text>
</comment>